<protein>
    <submittedName>
        <fullName evidence="12">Mitochondrial carrier domain-containing protein</fullName>
    </submittedName>
</protein>
<organism evidence="12 13">
    <name type="scientific">Catenaria anguillulae PL171</name>
    <dbReference type="NCBI Taxonomy" id="765915"/>
    <lineage>
        <taxon>Eukaryota</taxon>
        <taxon>Fungi</taxon>
        <taxon>Fungi incertae sedis</taxon>
        <taxon>Blastocladiomycota</taxon>
        <taxon>Blastocladiomycetes</taxon>
        <taxon>Blastocladiales</taxon>
        <taxon>Catenariaceae</taxon>
        <taxon>Catenaria</taxon>
    </lineage>
</organism>
<sequence>MAMSDPSPTAGTDKNSGALSSSRPDSPSTTIPPPPRPGSPIRKKLQSTEDDDIPRTSSTASIPRQLPTIATPQILRKQSGLFANSTVQVQQQLQGEFVADDQSYDPSQAGERQELAQDDGEDDEDDEDEEQFAASGERRQLKYLLCGAVAGAVSRTCTAPLDRLKVLLQTQITPQPSSLTSPPPKPSTLAALKTSLANLRSASLAIYADGGLRSFWRGNGMNCVKIVPESAIKFYVFEQAKRAVAIFQGCDPDDPETNIGVHGRFVAGGIGGLASQFSIYPIETLKTRVMAATQARAMATHAAAVASREQRDSVMPSTAPAAPSTIPARSFATLSAPKPSTSLVVTTAREMWSEGGWRVHRSCHLRNPEIDVYARMHAPLVRDPHLHPPATPPVMWLLVFGTLSGSIGATAVYPLSLIRTRLQAQGTPGHPERYSGAMDAVRKTYAREGGRGFYKGLAPTLIKVIPAASISYVCYEGMKGVVGL</sequence>
<dbReference type="InterPro" id="IPR018108">
    <property type="entry name" value="MCP_transmembrane"/>
</dbReference>
<evidence type="ECO:0000256" key="9">
    <source>
        <dbReference type="RuleBase" id="RU000488"/>
    </source>
</evidence>
<keyword evidence="5 11" id="KW-1133">Transmembrane helix</keyword>
<evidence type="ECO:0000313" key="13">
    <source>
        <dbReference type="Proteomes" id="UP000193411"/>
    </source>
</evidence>
<comment type="caution">
    <text evidence="12">The sequence shown here is derived from an EMBL/GenBank/DDBJ whole genome shotgun (WGS) entry which is preliminary data.</text>
</comment>
<name>A0A1Y2I1L8_9FUNG</name>
<dbReference type="InterPro" id="IPR023395">
    <property type="entry name" value="MCP_dom_sf"/>
</dbReference>
<dbReference type="STRING" id="765915.A0A1Y2I1L8"/>
<evidence type="ECO:0000256" key="3">
    <source>
        <dbReference type="ARBA" id="ARBA00022692"/>
    </source>
</evidence>
<feature type="region of interest" description="Disordered" evidence="10">
    <location>
        <begin position="1"/>
        <end position="68"/>
    </location>
</feature>
<dbReference type="SUPFAM" id="SSF103506">
    <property type="entry name" value="Mitochondrial carrier"/>
    <property type="match status" value="1"/>
</dbReference>
<feature type="repeat" description="Solcar" evidence="8">
    <location>
        <begin position="392"/>
        <end position="481"/>
    </location>
</feature>
<dbReference type="Gene3D" id="1.50.40.10">
    <property type="entry name" value="Mitochondrial carrier domain"/>
    <property type="match status" value="2"/>
</dbReference>
<feature type="compositionally biased region" description="Acidic residues" evidence="10">
    <location>
        <begin position="116"/>
        <end position="131"/>
    </location>
</feature>
<feature type="transmembrane region" description="Helical" evidence="11">
    <location>
        <begin position="394"/>
        <end position="415"/>
    </location>
</feature>
<evidence type="ECO:0000256" key="1">
    <source>
        <dbReference type="ARBA" id="ARBA00004225"/>
    </source>
</evidence>
<dbReference type="AlphaFoldDB" id="A0A1Y2I1L8"/>
<keyword evidence="2 9" id="KW-0813">Transport</keyword>
<evidence type="ECO:0000256" key="11">
    <source>
        <dbReference type="SAM" id="Phobius"/>
    </source>
</evidence>
<feature type="region of interest" description="Disordered" evidence="10">
    <location>
        <begin position="101"/>
        <end position="134"/>
    </location>
</feature>
<feature type="compositionally biased region" description="Low complexity" evidence="10">
    <location>
        <begin position="20"/>
        <end position="29"/>
    </location>
</feature>
<dbReference type="PRINTS" id="PR00926">
    <property type="entry name" value="MITOCARRIER"/>
</dbReference>
<dbReference type="PROSITE" id="PS50920">
    <property type="entry name" value="SOLCAR"/>
    <property type="match status" value="2"/>
</dbReference>
<dbReference type="GO" id="GO:0031966">
    <property type="term" value="C:mitochondrial membrane"/>
    <property type="evidence" value="ECO:0007669"/>
    <property type="project" value="UniProtKB-SubCell"/>
</dbReference>
<proteinExistence type="inferred from homology"/>
<evidence type="ECO:0000256" key="7">
    <source>
        <dbReference type="ARBA" id="ARBA00023136"/>
    </source>
</evidence>
<evidence type="ECO:0000256" key="2">
    <source>
        <dbReference type="ARBA" id="ARBA00022448"/>
    </source>
</evidence>
<keyword evidence="7 8" id="KW-0472">Membrane</keyword>
<dbReference type="PANTHER" id="PTHR24089">
    <property type="entry name" value="SOLUTE CARRIER FAMILY 25"/>
    <property type="match status" value="1"/>
</dbReference>
<feature type="compositionally biased region" description="Polar residues" evidence="10">
    <location>
        <begin position="1"/>
        <end position="19"/>
    </location>
</feature>
<feature type="repeat" description="Solcar" evidence="8">
    <location>
        <begin position="138"/>
        <end position="243"/>
    </location>
</feature>
<evidence type="ECO:0000256" key="10">
    <source>
        <dbReference type="SAM" id="MobiDB-lite"/>
    </source>
</evidence>
<dbReference type="OrthoDB" id="270584at2759"/>
<dbReference type="Proteomes" id="UP000193411">
    <property type="component" value="Unassembled WGS sequence"/>
</dbReference>
<keyword evidence="3 8" id="KW-0812">Transmembrane</keyword>
<keyword evidence="13" id="KW-1185">Reference proteome</keyword>
<evidence type="ECO:0000256" key="4">
    <source>
        <dbReference type="ARBA" id="ARBA00022737"/>
    </source>
</evidence>
<keyword evidence="4" id="KW-0677">Repeat</keyword>
<accession>A0A1Y2I1L8</accession>
<comment type="subcellular location">
    <subcellularLocation>
        <location evidence="1">Mitochondrion membrane</location>
        <topology evidence="1">Multi-pass membrane protein</topology>
    </subcellularLocation>
</comment>
<dbReference type="InterPro" id="IPR002067">
    <property type="entry name" value="MCP"/>
</dbReference>
<evidence type="ECO:0000256" key="8">
    <source>
        <dbReference type="PROSITE-ProRule" id="PRU00282"/>
    </source>
</evidence>
<comment type="similarity">
    <text evidence="9">Belongs to the mitochondrial carrier (TC 2.A.29) family.</text>
</comment>
<dbReference type="Pfam" id="PF00153">
    <property type="entry name" value="Mito_carr"/>
    <property type="match status" value="3"/>
</dbReference>
<keyword evidence="6" id="KW-0496">Mitochondrion</keyword>
<dbReference type="EMBL" id="MCFL01000004">
    <property type="protein sequence ID" value="ORZ39851.1"/>
    <property type="molecule type" value="Genomic_DNA"/>
</dbReference>
<evidence type="ECO:0000256" key="6">
    <source>
        <dbReference type="ARBA" id="ARBA00023128"/>
    </source>
</evidence>
<evidence type="ECO:0000256" key="5">
    <source>
        <dbReference type="ARBA" id="ARBA00022989"/>
    </source>
</evidence>
<gene>
    <name evidence="12" type="ORF">BCR44DRAFT_1425753</name>
</gene>
<reference evidence="12 13" key="1">
    <citation type="submission" date="2016-07" db="EMBL/GenBank/DDBJ databases">
        <title>Pervasive Adenine N6-methylation of Active Genes in Fungi.</title>
        <authorList>
            <consortium name="DOE Joint Genome Institute"/>
            <person name="Mondo S.J."/>
            <person name="Dannebaum R.O."/>
            <person name="Kuo R.C."/>
            <person name="Labutti K."/>
            <person name="Haridas S."/>
            <person name="Kuo A."/>
            <person name="Salamov A."/>
            <person name="Ahrendt S.R."/>
            <person name="Lipzen A."/>
            <person name="Sullivan W."/>
            <person name="Andreopoulos W.B."/>
            <person name="Clum A."/>
            <person name="Lindquist E."/>
            <person name="Daum C."/>
            <person name="Ramamoorthy G.K."/>
            <person name="Gryganskyi A."/>
            <person name="Culley D."/>
            <person name="Magnuson J.K."/>
            <person name="James T.Y."/>
            <person name="O'Malley M.A."/>
            <person name="Stajich J.E."/>
            <person name="Spatafora J.W."/>
            <person name="Visel A."/>
            <person name="Grigoriev I.V."/>
        </authorList>
    </citation>
    <scope>NUCLEOTIDE SEQUENCE [LARGE SCALE GENOMIC DNA]</scope>
    <source>
        <strain evidence="12 13">PL171</strain>
    </source>
</reference>
<evidence type="ECO:0000313" key="12">
    <source>
        <dbReference type="EMBL" id="ORZ39851.1"/>
    </source>
</evidence>
<dbReference type="GO" id="GO:0055085">
    <property type="term" value="P:transmembrane transport"/>
    <property type="evidence" value="ECO:0007669"/>
    <property type="project" value="InterPro"/>
</dbReference>